<sequence length="157" mass="18387">MMEMCIELQDLDGVVYREFRFKFGMQDTLDHLNGVIESTWNIAQKYQELFSEDGRKLIGFGEDSLQSLGLKHRSKVIFRHARLGTWSEYLAPSEQSLLIKQSHVQKALEDSGFLIVYASFWSTVERYYQSNDEIRGQNAKCVKAKRYNIFFPEVSQR</sequence>
<comment type="caution">
    <text evidence="1">The sequence shown here is derived from an EMBL/GenBank/DDBJ whole genome shotgun (WGS) entry which is preliminary data.</text>
</comment>
<evidence type="ECO:0000313" key="2">
    <source>
        <dbReference type="Proteomes" id="UP000835052"/>
    </source>
</evidence>
<dbReference type="AlphaFoldDB" id="A0A8S1H257"/>
<reference evidence="1" key="1">
    <citation type="submission" date="2020-10" db="EMBL/GenBank/DDBJ databases">
        <authorList>
            <person name="Kikuchi T."/>
        </authorList>
    </citation>
    <scope>NUCLEOTIDE SEQUENCE</scope>
    <source>
        <strain evidence="1">NKZ352</strain>
    </source>
</reference>
<protein>
    <submittedName>
        <fullName evidence="1">Uncharacterized protein</fullName>
    </submittedName>
</protein>
<name>A0A8S1H257_9PELO</name>
<keyword evidence="2" id="KW-1185">Reference proteome</keyword>
<accession>A0A8S1H257</accession>
<dbReference type="EMBL" id="CAJGYM010000006">
    <property type="protein sequence ID" value="CAD6187420.1"/>
    <property type="molecule type" value="Genomic_DNA"/>
</dbReference>
<organism evidence="1 2">
    <name type="scientific">Caenorhabditis auriculariae</name>
    <dbReference type="NCBI Taxonomy" id="2777116"/>
    <lineage>
        <taxon>Eukaryota</taxon>
        <taxon>Metazoa</taxon>
        <taxon>Ecdysozoa</taxon>
        <taxon>Nematoda</taxon>
        <taxon>Chromadorea</taxon>
        <taxon>Rhabditida</taxon>
        <taxon>Rhabditina</taxon>
        <taxon>Rhabditomorpha</taxon>
        <taxon>Rhabditoidea</taxon>
        <taxon>Rhabditidae</taxon>
        <taxon>Peloderinae</taxon>
        <taxon>Caenorhabditis</taxon>
    </lineage>
</organism>
<dbReference type="OrthoDB" id="5850907at2759"/>
<dbReference type="Proteomes" id="UP000835052">
    <property type="component" value="Unassembled WGS sequence"/>
</dbReference>
<gene>
    <name evidence="1" type="ORF">CAUJ_LOCUS3339</name>
</gene>
<proteinExistence type="predicted"/>
<evidence type="ECO:0000313" key="1">
    <source>
        <dbReference type="EMBL" id="CAD6187420.1"/>
    </source>
</evidence>